<dbReference type="InterPro" id="IPR037923">
    <property type="entry name" value="HTH-like"/>
</dbReference>
<dbReference type="SUPFAM" id="SSF51215">
    <property type="entry name" value="Regulatory protein AraC"/>
    <property type="match status" value="1"/>
</dbReference>
<dbReference type="InterPro" id="IPR003313">
    <property type="entry name" value="AraC-bd"/>
</dbReference>
<evidence type="ECO:0000313" key="7">
    <source>
        <dbReference type="Proteomes" id="UP000215596"/>
    </source>
</evidence>
<dbReference type="Pfam" id="PF02311">
    <property type="entry name" value="AraC_binding"/>
    <property type="match status" value="1"/>
</dbReference>
<accession>A0A268EZE3</accession>
<keyword evidence="1" id="KW-0805">Transcription regulation</keyword>
<dbReference type="PANTHER" id="PTHR46796:SF2">
    <property type="entry name" value="TRANSCRIPTIONAL REGULATORY PROTEIN"/>
    <property type="match status" value="1"/>
</dbReference>
<dbReference type="PANTHER" id="PTHR46796">
    <property type="entry name" value="HTH-TYPE TRANSCRIPTIONAL ACTIVATOR RHAS-RELATED"/>
    <property type="match status" value="1"/>
</dbReference>
<dbReference type="InterPro" id="IPR018060">
    <property type="entry name" value="HTH_AraC"/>
</dbReference>
<dbReference type="EMBL" id="WOAA01000002">
    <property type="protein sequence ID" value="MUG65229.1"/>
    <property type="molecule type" value="Genomic_DNA"/>
</dbReference>
<dbReference type="Proteomes" id="UP000215596">
    <property type="component" value="Unassembled WGS sequence"/>
</dbReference>
<sequence>MDKFIYKKRAGITALTASMADFTYVKHCHEEYAMGVTLRGVQQYNLDGSFQSSYRDGVMLFHPEQVHDGRAQDRSGIDYVMIYIQPGLFLDLLGKKDIVKFDAPIVYNRRLEHSILSLVRAIFSDQDEAVCSEMLIRIAHHFSDIDMQVMPRRNDRLITRAKDMIHASLNDVLKLDELSRELGMTKYQFIRAFKASTGISPYRFFLNSKLEHAKRIIEQKKDIYSAVAACGFVDLSHLNRHFKRVYGITAMEYLSYIE</sequence>
<evidence type="ECO:0000313" key="8">
    <source>
        <dbReference type="Proteomes" id="UP000435177"/>
    </source>
</evidence>
<dbReference type="GO" id="GO:0043565">
    <property type="term" value="F:sequence-specific DNA binding"/>
    <property type="evidence" value="ECO:0007669"/>
    <property type="project" value="InterPro"/>
</dbReference>
<dbReference type="RefSeq" id="WP_095264353.1">
    <property type="nucleotide sequence ID" value="NZ_NPBY01000021.1"/>
</dbReference>
<organism evidence="6 7">
    <name type="scientific">Paenibacillus campinasensis</name>
    <dbReference type="NCBI Taxonomy" id="66347"/>
    <lineage>
        <taxon>Bacteria</taxon>
        <taxon>Bacillati</taxon>
        <taxon>Bacillota</taxon>
        <taxon>Bacilli</taxon>
        <taxon>Bacillales</taxon>
        <taxon>Paenibacillaceae</taxon>
        <taxon>Paenibacillus</taxon>
    </lineage>
</organism>
<reference evidence="6 7" key="1">
    <citation type="submission" date="2017-07" db="EMBL/GenBank/DDBJ databases">
        <title>Isolation and whole genome analysis of endospore-forming bacteria from heroin.</title>
        <authorList>
            <person name="Kalinowski J."/>
            <person name="Ahrens B."/>
            <person name="Al-Dilaimi A."/>
            <person name="Winkler A."/>
            <person name="Wibberg D."/>
            <person name="Schleenbecker U."/>
            <person name="Ruckert C."/>
            <person name="Wolfel R."/>
            <person name="Grass G."/>
        </authorList>
    </citation>
    <scope>NUCLEOTIDE SEQUENCE [LARGE SCALE GENOMIC DNA]</scope>
    <source>
        <strain evidence="6 7">7537-G1</strain>
    </source>
</reference>
<dbReference type="AlphaFoldDB" id="A0A268EZE3"/>
<gene>
    <name evidence="6" type="ORF">CHH67_06930</name>
    <name evidence="5" type="ORF">GNP94_04315</name>
</gene>
<evidence type="ECO:0000256" key="3">
    <source>
        <dbReference type="ARBA" id="ARBA00023163"/>
    </source>
</evidence>
<dbReference type="Pfam" id="PF12833">
    <property type="entry name" value="HTH_18"/>
    <property type="match status" value="1"/>
</dbReference>
<dbReference type="PROSITE" id="PS01124">
    <property type="entry name" value="HTH_ARAC_FAMILY_2"/>
    <property type="match status" value="1"/>
</dbReference>
<feature type="domain" description="HTH araC/xylS-type" evidence="4">
    <location>
        <begin position="159"/>
        <end position="256"/>
    </location>
</feature>
<evidence type="ECO:0000313" key="5">
    <source>
        <dbReference type="EMBL" id="MUG65229.1"/>
    </source>
</evidence>
<dbReference type="SMART" id="SM00342">
    <property type="entry name" value="HTH_ARAC"/>
    <property type="match status" value="1"/>
</dbReference>
<dbReference type="Gene3D" id="1.10.10.60">
    <property type="entry name" value="Homeodomain-like"/>
    <property type="match status" value="1"/>
</dbReference>
<evidence type="ECO:0000313" key="6">
    <source>
        <dbReference type="EMBL" id="PAD78488.1"/>
    </source>
</evidence>
<evidence type="ECO:0000259" key="4">
    <source>
        <dbReference type="PROSITE" id="PS01124"/>
    </source>
</evidence>
<protein>
    <submittedName>
        <fullName evidence="6">AraC family transcriptional regulator</fullName>
    </submittedName>
    <submittedName>
        <fullName evidence="5">Helix-turn-helix domain-containing protein</fullName>
    </submittedName>
</protein>
<name>A0A268EZE3_9BACL</name>
<comment type="caution">
    <text evidence="6">The sequence shown here is derived from an EMBL/GenBank/DDBJ whole genome shotgun (WGS) entry which is preliminary data.</text>
</comment>
<dbReference type="GO" id="GO:0003700">
    <property type="term" value="F:DNA-binding transcription factor activity"/>
    <property type="evidence" value="ECO:0007669"/>
    <property type="project" value="InterPro"/>
</dbReference>
<dbReference type="OrthoDB" id="183331at2"/>
<evidence type="ECO:0000256" key="2">
    <source>
        <dbReference type="ARBA" id="ARBA00023125"/>
    </source>
</evidence>
<reference evidence="5 8" key="2">
    <citation type="submission" date="2019-11" db="EMBL/GenBank/DDBJ databases">
        <title>Draft genome sequences of five Paenibacillus species of dairy origin.</title>
        <authorList>
            <person name="Olajide A.M."/>
            <person name="Chen S."/>
            <person name="Lapointe G."/>
        </authorList>
    </citation>
    <scope>NUCLEOTIDE SEQUENCE [LARGE SCALE GENOMIC DNA]</scope>
    <source>
        <strain evidence="5 8">3CS1</strain>
    </source>
</reference>
<evidence type="ECO:0000256" key="1">
    <source>
        <dbReference type="ARBA" id="ARBA00023015"/>
    </source>
</evidence>
<dbReference type="EMBL" id="NPBY01000021">
    <property type="protein sequence ID" value="PAD78488.1"/>
    <property type="molecule type" value="Genomic_DNA"/>
</dbReference>
<dbReference type="InterPro" id="IPR009057">
    <property type="entry name" value="Homeodomain-like_sf"/>
</dbReference>
<keyword evidence="8" id="KW-1185">Reference proteome</keyword>
<keyword evidence="3" id="KW-0804">Transcription</keyword>
<dbReference type="InterPro" id="IPR050204">
    <property type="entry name" value="AraC_XylS_family_regulators"/>
</dbReference>
<keyword evidence="2" id="KW-0238">DNA-binding</keyword>
<dbReference type="SUPFAM" id="SSF46689">
    <property type="entry name" value="Homeodomain-like"/>
    <property type="match status" value="2"/>
</dbReference>
<proteinExistence type="predicted"/>
<dbReference type="Proteomes" id="UP000435177">
    <property type="component" value="Unassembled WGS sequence"/>
</dbReference>